<gene>
    <name evidence="4" type="ORF">N7493_008988</name>
</gene>
<dbReference type="GO" id="GO:0005737">
    <property type="term" value="C:cytoplasm"/>
    <property type="evidence" value="ECO:0007669"/>
    <property type="project" value="TreeGrafter"/>
</dbReference>
<evidence type="ECO:0000256" key="2">
    <source>
        <dbReference type="ARBA" id="ARBA00022801"/>
    </source>
</evidence>
<feature type="domain" description="Serine hydrolase" evidence="3">
    <location>
        <begin position="18"/>
        <end position="256"/>
    </location>
</feature>
<dbReference type="EMBL" id="JAQJAN010000013">
    <property type="protein sequence ID" value="KAJ5712520.1"/>
    <property type="molecule type" value="Genomic_DNA"/>
</dbReference>
<name>A0AAD6MSZ5_9EURO</name>
<dbReference type="GO" id="GO:0016787">
    <property type="term" value="F:hydrolase activity"/>
    <property type="evidence" value="ECO:0007669"/>
    <property type="project" value="UniProtKB-KW"/>
</dbReference>
<dbReference type="InterPro" id="IPR005645">
    <property type="entry name" value="FSH-like_dom"/>
</dbReference>
<dbReference type="InterPro" id="IPR050593">
    <property type="entry name" value="LovG"/>
</dbReference>
<comment type="similarity">
    <text evidence="1">Belongs to the LovG family.</text>
</comment>
<organism evidence="4 5">
    <name type="scientific">Penicillium malachiteum</name>
    <dbReference type="NCBI Taxonomy" id="1324776"/>
    <lineage>
        <taxon>Eukaryota</taxon>
        <taxon>Fungi</taxon>
        <taxon>Dikarya</taxon>
        <taxon>Ascomycota</taxon>
        <taxon>Pezizomycotina</taxon>
        <taxon>Eurotiomycetes</taxon>
        <taxon>Eurotiomycetidae</taxon>
        <taxon>Eurotiales</taxon>
        <taxon>Aspergillaceae</taxon>
        <taxon>Penicillium</taxon>
    </lineage>
</organism>
<dbReference type="SUPFAM" id="SSF53474">
    <property type="entry name" value="alpha/beta-Hydrolases"/>
    <property type="match status" value="1"/>
</dbReference>
<evidence type="ECO:0000259" key="3">
    <source>
        <dbReference type="Pfam" id="PF03959"/>
    </source>
</evidence>
<dbReference type="AlphaFoldDB" id="A0AAD6MSZ5"/>
<dbReference type="PANTHER" id="PTHR48070">
    <property type="entry name" value="ESTERASE OVCA2"/>
    <property type="match status" value="1"/>
</dbReference>
<dbReference type="GO" id="GO:0072330">
    <property type="term" value="P:monocarboxylic acid biosynthetic process"/>
    <property type="evidence" value="ECO:0007669"/>
    <property type="project" value="UniProtKB-ARBA"/>
</dbReference>
<proteinExistence type="inferred from homology"/>
<dbReference type="GO" id="GO:0017000">
    <property type="term" value="P:antibiotic biosynthetic process"/>
    <property type="evidence" value="ECO:0007669"/>
    <property type="project" value="UniProtKB-ARBA"/>
</dbReference>
<comment type="caution">
    <text evidence="4">The sequence shown here is derived from an EMBL/GenBank/DDBJ whole genome shotgun (WGS) entry which is preliminary data.</text>
</comment>
<dbReference type="InterPro" id="IPR029058">
    <property type="entry name" value="AB_hydrolase_fold"/>
</dbReference>
<reference evidence="4" key="1">
    <citation type="journal article" date="2023" name="IMA Fungus">
        <title>Comparative genomic study of the Penicillium genus elucidates a diverse pangenome and 15 lateral gene transfer events.</title>
        <authorList>
            <person name="Petersen C."/>
            <person name="Sorensen T."/>
            <person name="Nielsen M.R."/>
            <person name="Sondergaard T.E."/>
            <person name="Sorensen J.L."/>
            <person name="Fitzpatrick D.A."/>
            <person name="Frisvad J.C."/>
            <person name="Nielsen K.L."/>
        </authorList>
    </citation>
    <scope>NUCLEOTIDE SEQUENCE</scope>
    <source>
        <strain evidence="4">IBT 17514</strain>
    </source>
</reference>
<evidence type="ECO:0000256" key="1">
    <source>
        <dbReference type="ARBA" id="ARBA00005863"/>
    </source>
</evidence>
<accession>A0AAD6MSZ5</accession>
<keyword evidence="2" id="KW-0378">Hydrolase</keyword>
<dbReference type="Proteomes" id="UP001215712">
    <property type="component" value="Unassembled WGS sequence"/>
</dbReference>
<dbReference type="GO" id="GO:0005634">
    <property type="term" value="C:nucleus"/>
    <property type="evidence" value="ECO:0007669"/>
    <property type="project" value="TreeGrafter"/>
</dbReference>
<evidence type="ECO:0000313" key="4">
    <source>
        <dbReference type="EMBL" id="KAJ5712520.1"/>
    </source>
</evidence>
<dbReference type="PANTHER" id="PTHR48070:SF3">
    <property type="entry name" value="ESTERASE DBAE-RELATED"/>
    <property type="match status" value="1"/>
</dbReference>
<sequence length="280" mass="31867">MTRWLHHNSRDKSTLHLPRILCLHGGGTNVCIFRTQCRALEKALRPWFRLCYAEAPFPSNQSPDVKSVYHTFGPFYTWIDSKNTNPLAMAKLLQKSLYEAIVQDDDRGAAGPVVGLLGISQGARICASLILEQQLLDRVMNCQPNPLPKFHFAILLAAQGPLVTLSPLSVQADTMRKMRRTYMNHKPACNDGEDGETNLVLTRELIQIPTIHVHGRRDPSLEQHQKILYEYFDPQYTRVLERGGAHRPPFKSKDVRALVQEINLLWASVLFRQQRILPVA</sequence>
<evidence type="ECO:0000313" key="5">
    <source>
        <dbReference type="Proteomes" id="UP001215712"/>
    </source>
</evidence>
<dbReference type="GO" id="GO:0044550">
    <property type="term" value="P:secondary metabolite biosynthetic process"/>
    <property type="evidence" value="ECO:0007669"/>
    <property type="project" value="TreeGrafter"/>
</dbReference>
<reference evidence="4" key="2">
    <citation type="submission" date="2023-01" db="EMBL/GenBank/DDBJ databases">
        <authorList>
            <person name="Petersen C."/>
        </authorList>
    </citation>
    <scope>NUCLEOTIDE SEQUENCE</scope>
    <source>
        <strain evidence="4">IBT 17514</strain>
    </source>
</reference>
<keyword evidence="5" id="KW-1185">Reference proteome</keyword>
<protein>
    <recommendedName>
        <fullName evidence="3">Serine hydrolase domain-containing protein</fullName>
    </recommendedName>
</protein>
<dbReference type="Pfam" id="PF03959">
    <property type="entry name" value="FSH1"/>
    <property type="match status" value="1"/>
</dbReference>
<dbReference type="Gene3D" id="3.40.50.1820">
    <property type="entry name" value="alpha/beta hydrolase"/>
    <property type="match status" value="1"/>
</dbReference>